<feature type="non-terminal residue" evidence="2">
    <location>
        <position position="1"/>
    </location>
</feature>
<dbReference type="EMBL" id="LAZR01009925">
    <property type="protein sequence ID" value="KKM69820.1"/>
    <property type="molecule type" value="Genomic_DNA"/>
</dbReference>
<name>A0A0F9LZH0_9ZZZZ</name>
<feature type="region of interest" description="Disordered" evidence="1">
    <location>
        <begin position="538"/>
        <end position="557"/>
    </location>
</feature>
<evidence type="ECO:0000313" key="2">
    <source>
        <dbReference type="EMBL" id="KKM69820.1"/>
    </source>
</evidence>
<feature type="non-terminal residue" evidence="2">
    <location>
        <position position="1338"/>
    </location>
</feature>
<accession>A0A0F9LZH0</accession>
<gene>
    <name evidence="2" type="ORF">LCGC14_1446930</name>
</gene>
<sequence length="1338" mass="147292">DESKWYASLHSRDQKITDAAAKWVLEHGYPHEVKPAKAATKSAITGPQDVEGESGIIVYDKDSQWKTATELENQTASVVDYKIAADISSWATVQLLIKEADEWWWLPALEFVNQEYPPVGAQVKVKDLVTPVFTVRAYIAIKTIHTIHKSMIVEGVEGLVLLQLTYETPDTPPQVVRGPEAFTPAEPPKLKKKTKVIQADTSATDVWKSLLFKSTIPINEDMIADLKVAAEETPFEPVAFKTYEWLSLHPSGPAYGTAFRIDDQVLVCLGYVFVEDDDGVTHRFMFAQDINGSYRLFSAKVEDLGHYVQLQDAGDFANPDPWFTHPDPAVMKSIQAIYAANGNLKVAGVTMSTFAMTWLKKAGVPAYAVATKNMIRSIASLFVPGAATKPVYEAVIGTLKSRMKATHKGKGKIAKKLKTPVNGTVAQVQVAKKAKVAKKKMLVPKGDYNSAQVMQQIGNPQPGLFSVTGQSIPGGSNPNMILTSPGGLSWLFKMPKEVGGNPVRVHAEVAGFRMMQAVEKANAVPVAAMEFQGTLGSLQPLLLDPEPPPSDPNDLPDEEKAEILEQHIIDMFMGDHDGNRTNWLRIKNGKLVPVDRGQAFKFVIQGKKESFDPHFQPSGNFGEGYAKKLLKDWSTGVSEIPSSAWKAARVMIEKIRQITNEQFETILTPIFNAGEITQAQRTKVLKKLQKRRDNYFKDWTTVLTKLRADFKWPKIGKVKLSIPVKRDMTRPETMNFGPAEAKLISEAVASGKMGKSMQVDRDAIEHQEVMVKRVLWEDKPGKKEPATLIQFRVARHAGIKAAPALITKGGTVKGTTEEGGPGRLAADMTNNFWDVILAAIKTINWHLSPSSMGGKPEGPDGQPNSQTIQAALALVPKLEVLQSQTEDPAGTYSFTGEPNTAVNSMCELYIDYINDILKPIAADPEAFMQKHTPELSEFLWEPPKKKKAPEEGDERTPVSVGTYVKGARWPKIVQGPEALVVQSTNYAPYSPGKQSQFFVKDAGTGAQIFFNPPGPGIAKLQTGIEGHKGIAWGLVSGEPSSSTVAHLFRVFEEASGIEMKAATKKDKEILYWAEQAYSLQGKGVVKVKSSSHGVGIVEQEFQGALEAYWAGDDDTALKALRSMVAKKLGVTVPQAKQMAKGQIEGEYEEGDVGFRRTNRIGWNRAKLVKKFGENFYVAHKLSQVTVGSLFPLLGDVPLLLSHNMRPFWGAKHISSSMTQDFDVGGTQGLFACFRQGKTGQSDILYFDISILLRNDLYVVGTSDDYGNVNKTRYTSPERWYDDTIGPGHTSYYKGSVNLSSPYQVQIRHDVNLLQYLHLAVCSSPAERKKALAACKQRG</sequence>
<reference evidence="2" key="1">
    <citation type="journal article" date="2015" name="Nature">
        <title>Complex archaea that bridge the gap between prokaryotes and eukaryotes.</title>
        <authorList>
            <person name="Spang A."/>
            <person name="Saw J.H."/>
            <person name="Jorgensen S.L."/>
            <person name="Zaremba-Niedzwiedzka K."/>
            <person name="Martijn J."/>
            <person name="Lind A.E."/>
            <person name="van Eijk R."/>
            <person name="Schleper C."/>
            <person name="Guy L."/>
            <person name="Ettema T.J."/>
        </authorList>
    </citation>
    <scope>NUCLEOTIDE SEQUENCE</scope>
</reference>
<organism evidence="2">
    <name type="scientific">marine sediment metagenome</name>
    <dbReference type="NCBI Taxonomy" id="412755"/>
    <lineage>
        <taxon>unclassified sequences</taxon>
        <taxon>metagenomes</taxon>
        <taxon>ecological metagenomes</taxon>
    </lineage>
</organism>
<evidence type="ECO:0000256" key="1">
    <source>
        <dbReference type="SAM" id="MobiDB-lite"/>
    </source>
</evidence>
<protein>
    <submittedName>
        <fullName evidence="2">Uncharacterized protein</fullName>
    </submittedName>
</protein>
<comment type="caution">
    <text evidence="2">The sequence shown here is derived from an EMBL/GenBank/DDBJ whole genome shotgun (WGS) entry which is preliminary data.</text>
</comment>
<proteinExistence type="predicted"/>